<evidence type="ECO:0000259" key="1">
    <source>
        <dbReference type="Pfam" id="PF12705"/>
    </source>
</evidence>
<proteinExistence type="predicted"/>
<dbReference type="InterPro" id="IPR038726">
    <property type="entry name" value="PDDEXK_AddAB-type"/>
</dbReference>
<feature type="domain" description="PD-(D/E)XK endonuclease-like" evidence="1">
    <location>
        <begin position="604"/>
        <end position="875"/>
    </location>
</feature>
<dbReference type="InterPro" id="IPR027417">
    <property type="entry name" value="P-loop_NTPase"/>
</dbReference>
<name>A0A5D3WR74_9BACT</name>
<dbReference type="AlphaFoldDB" id="A0A5D3WR74"/>
<dbReference type="SUPFAM" id="SSF52540">
    <property type="entry name" value="P-loop containing nucleoside triphosphate hydrolases"/>
    <property type="match status" value="1"/>
</dbReference>
<comment type="caution">
    <text evidence="2">The sequence shown here is derived from an EMBL/GenBank/DDBJ whole genome shotgun (WGS) entry which is preliminary data.</text>
</comment>
<dbReference type="EMBL" id="VNIB01000001">
    <property type="protein sequence ID" value="TYP00290.1"/>
    <property type="molecule type" value="Genomic_DNA"/>
</dbReference>
<evidence type="ECO:0000313" key="3">
    <source>
        <dbReference type="Proteomes" id="UP000324159"/>
    </source>
</evidence>
<evidence type="ECO:0000313" key="2">
    <source>
        <dbReference type="EMBL" id="TYP00290.1"/>
    </source>
</evidence>
<keyword evidence="3" id="KW-1185">Reference proteome</keyword>
<reference evidence="2 3" key="1">
    <citation type="submission" date="2019-07" db="EMBL/GenBank/DDBJ databases">
        <title>Genomic Encyclopedia of Type Strains, Phase IV (KMG-IV): sequencing the most valuable type-strain genomes for metagenomic binning, comparative biology and taxonomic classification.</title>
        <authorList>
            <person name="Goeker M."/>
        </authorList>
    </citation>
    <scope>NUCLEOTIDE SEQUENCE [LARGE SCALE GENOMIC DNA]</scope>
    <source>
        <strain evidence="2 3">SS015</strain>
    </source>
</reference>
<protein>
    <submittedName>
        <fullName evidence="2">Putative DNA repair protein</fullName>
    </submittedName>
</protein>
<organism evidence="2 3">
    <name type="scientific">Geothermobacter ehrlichii</name>
    <dbReference type="NCBI Taxonomy" id="213224"/>
    <lineage>
        <taxon>Bacteria</taxon>
        <taxon>Pseudomonadati</taxon>
        <taxon>Thermodesulfobacteriota</taxon>
        <taxon>Desulfuromonadia</taxon>
        <taxon>Desulfuromonadales</taxon>
        <taxon>Geothermobacteraceae</taxon>
        <taxon>Geothermobacter</taxon>
    </lineage>
</organism>
<gene>
    <name evidence="2" type="ORF">EDC39_101453</name>
</gene>
<dbReference type="Gene3D" id="3.40.50.300">
    <property type="entry name" value="P-loop containing nucleotide triphosphate hydrolases"/>
    <property type="match status" value="1"/>
</dbReference>
<accession>A0A5D3WR74</accession>
<dbReference type="RefSeq" id="WP_187426602.1">
    <property type="nucleotide sequence ID" value="NZ_VNIB01000001.1"/>
</dbReference>
<dbReference type="NCBIfam" id="TIGR03623">
    <property type="entry name" value="probable DNA repair protein"/>
    <property type="match status" value="1"/>
</dbReference>
<dbReference type="Proteomes" id="UP000324159">
    <property type="component" value="Unassembled WGS sequence"/>
</dbReference>
<dbReference type="Gene3D" id="3.90.320.10">
    <property type="match status" value="1"/>
</dbReference>
<dbReference type="Pfam" id="PF12705">
    <property type="entry name" value="PDDEXK_1"/>
    <property type="match status" value="1"/>
</dbReference>
<sequence>MTTAGEALDAAAAGALVLTVNRRLAGWLTAEFDRRMQQQGRSLWPRPAILPLKAWIAGCIGTLGLEGRVLSERQVLRLWEEVIEEDLSAHAGLSLLRIAASARQAAEAQRLLLSHEVRNWDSQASEECRVFARWLSRWEQKAGERGWLSLHHLPALLIEALHRGRIEPPSRLYLAGFDSLEPVYERLMDVLRRAGCDVEVEPPPEQVPQGGYRLCRAADPDDEVRQCARWVRFCLERQPDSRIGIVVPRLDEYRGRLQNALLAELDAAGCLQPDRMAPVNFSLGLPLDREGPVRAALTLVGLGGQVELADISWLLRSPFVRGGDEERQERARLDLVLREREQRVVSLARLRRQAARQGRVPAFVDLLDHLLGWNRQGGRHLPGSWAERMANLLEAVGWPGDGKLDSRSWQAVDRFMELLTELASLDPVATPMGRQEAVSLVARLARETEFQTDRSDFSVQVLGLLESAGQHFDHLWIMGLHDGALPVSPSPNPFLPLALQRQYGMPHADAERELAFARNSWRRLLHAAGDIVVSWPAMIDGAEYRPSPLIDTSADVLDLATPCAGPVTAIAGSRRLVAVDDGFGPPLPPGRIFSGGTGILRDQALCPFRAFLHYRLLAEALPEAESGLDGMSRGTLVHNLLQEIWRQLQDLDGLRRLSESGLENLLATAAEQAVGAFENREKRDLPPRQRMLEIARLRRLGRTWLALEREREAFSVEAIEKDEKVRIGGLLLRTRVDRIDRLADGRRLVIDYKTGQPDHRQWFDDRVTEPQLPLYCLQIPAHEVAGAVFARVHCRSSDCRFYGVVHPDSPWQGNLQRQQEKLFAEKGWDDWLQLVEHWRRALAEVADEFVAGRALVDPTDSEKACRYCDGLPVCRLLERQQNQQDSEAEA</sequence>
<dbReference type="InterPro" id="IPR011604">
    <property type="entry name" value="PDDEXK-like_dom_sf"/>
</dbReference>
<dbReference type="InterPro" id="IPR019925">
    <property type="entry name" value="DNA_repair_protein_predicted"/>
</dbReference>